<keyword evidence="2" id="KW-1185">Reference proteome</keyword>
<dbReference type="AlphaFoldDB" id="A0A0D7X4N4"/>
<reference evidence="1 2" key="1">
    <citation type="submission" date="2014-11" db="EMBL/GenBank/DDBJ databases">
        <title>Draft Genome Sequences of Paenibacillus polymyxa NRRL B-30509 and Paenibacillus terrae NRRL B-30644, Strains from a Poultry Environment that Produce Tridecaptin A and Paenicidins.</title>
        <authorList>
            <person name="van Belkum M.J."/>
            <person name="Lohans C.T."/>
            <person name="Vederas J.C."/>
        </authorList>
    </citation>
    <scope>NUCLEOTIDE SEQUENCE [LARGE SCALE GENOMIC DNA]</scope>
    <source>
        <strain evidence="1 2">NRRL B-30644</strain>
    </source>
</reference>
<dbReference type="EMBL" id="JTHP01000026">
    <property type="protein sequence ID" value="KJD44997.1"/>
    <property type="molecule type" value="Genomic_DNA"/>
</dbReference>
<sequence length="59" mass="6839">MFVVLLREDLFNWQKLNVTVFLMSSEPYVDGDGVYQANKRTWCKNVLIKYGILYSTGAC</sequence>
<proteinExistence type="predicted"/>
<evidence type="ECO:0000313" key="1">
    <source>
        <dbReference type="EMBL" id="KJD44997.1"/>
    </source>
</evidence>
<comment type="caution">
    <text evidence="1">The sequence shown here is derived from an EMBL/GenBank/DDBJ whole genome shotgun (WGS) entry which is preliminary data.</text>
</comment>
<name>A0A0D7X4N4_9BACL</name>
<protein>
    <submittedName>
        <fullName evidence="1">Uncharacterized protein</fullName>
    </submittedName>
</protein>
<accession>A0A0D7X4N4</accession>
<gene>
    <name evidence="1" type="ORF">QD47_14125</name>
</gene>
<dbReference type="PATRIC" id="fig|159743.3.peg.3142"/>
<organism evidence="1 2">
    <name type="scientific">Paenibacillus terrae</name>
    <dbReference type="NCBI Taxonomy" id="159743"/>
    <lineage>
        <taxon>Bacteria</taxon>
        <taxon>Bacillati</taxon>
        <taxon>Bacillota</taxon>
        <taxon>Bacilli</taxon>
        <taxon>Bacillales</taxon>
        <taxon>Paenibacillaceae</taxon>
        <taxon>Paenibacillus</taxon>
    </lineage>
</organism>
<evidence type="ECO:0000313" key="2">
    <source>
        <dbReference type="Proteomes" id="UP000032534"/>
    </source>
</evidence>
<dbReference type="Proteomes" id="UP000032534">
    <property type="component" value="Unassembled WGS sequence"/>
</dbReference>